<evidence type="ECO:0000313" key="3">
    <source>
        <dbReference type="Proteomes" id="UP000515312"/>
    </source>
</evidence>
<feature type="signal peptide" evidence="1">
    <location>
        <begin position="1"/>
        <end position="19"/>
    </location>
</feature>
<dbReference type="RefSeq" id="WP_186746333.1">
    <property type="nucleotide sequence ID" value="NZ_CP060394.1"/>
</dbReference>
<keyword evidence="1" id="KW-0732">Signal</keyword>
<dbReference type="Proteomes" id="UP000515312">
    <property type="component" value="Chromosome"/>
</dbReference>
<evidence type="ECO:0000313" key="2">
    <source>
        <dbReference type="EMBL" id="QNI34282.1"/>
    </source>
</evidence>
<dbReference type="AlphaFoldDB" id="A0A7G8BP12"/>
<organism evidence="2 3">
    <name type="scientific">Alloacidobacterium dinghuense</name>
    <dbReference type="NCBI Taxonomy" id="2763107"/>
    <lineage>
        <taxon>Bacteria</taxon>
        <taxon>Pseudomonadati</taxon>
        <taxon>Acidobacteriota</taxon>
        <taxon>Terriglobia</taxon>
        <taxon>Terriglobales</taxon>
        <taxon>Acidobacteriaceae</taxon>
        <taxon>Alloacidobacterium</taxon>
    </lineage>
</organism>
<name>A0A7G8BP12_9BACT</name>
<proteinExistence type="predicted"/>
<evidence type="ECO:0000256" key="1">
    <source>
        <dbReference type="SAM" id="SignalP"/>
    </source>
</evidence>
<dbReference type="KEGG" id="adin:H7849_10535"/>
<accession>A0A7G8BP12</accession>
<feature type="chain" id="PRO_5028957426" evidence="1">
    <location>
        <begin position="20"/>
        <end position="149"/>
    </location>
</feature>
<dbReference type="EMBL" id="CP060394">
    <property type="protein sequence ID" value="QNI34282.1"/>
    <property type="molecule type" value="Genomic_DNA"/>
</dbReference>
<reference evidence="2 3" key="1">
    <citation type="submission" date="2020-08" db="EMBL/GenBank/DDBJ databases">
        <title>Edaphobacter telluris sp. nov. and Acidobacterium dinghuensis sp. nov., two acidobacteria isolated from forest soil.</title>
        <authorList>
            <person name="Fu J."/>
            <person name="Qiu L."/>
        </authorList>
    </citation>
    <scope>NUCLEOTIDE SEQUENCE [LARGE SCALE GENOMIC DNA]</scope>
    <source>
        <strain evidence="2">4Y35</strain>
    </source>
</reference>
<protein>
    <submittedName>
        <fullName evidence="2">Uncharacterized protein</fullName>
    </submittedName>
</protein>
<gene>
    <name evidence="2" type="ORF">H7849_10535</name>
</gene>
<keyword evidence="3" id="KW-1185">Reference proteome</keyword>
<sequence length="149" mass="16571">MRFVAIAAAVALLAPCIHAYGANEKLPDAQALLLLEAKADQASPKEQCFLYAEIVHDMTEIAGQELSSGDFKHASDTLKAVQTYAQKIHMGVAEDTRKLKNAEILMRHTAFRLNEILHNAALDDRPTLESTLKQLDQVQSELMMQVFKH</sequence>